<dbReference type="Proteomes" id="UP000228987">
    <property type="component" value="Unassembled WGS sequence"/>
</dbReference>
<proteinExistence type="predicted"/>
<protein>
    <recommendedName>
        <fullName evidence="1">HNH nuclease domain-containing protein</fullName>
    </recommendedName>
</protein>
<dbReference type="InterPro" id="IPR003615">
    <property type="entry name" value="HNH_nuc"/>
</dbReference>
<dbReference type="InterPro" id="IPR044925">
    <property type="entry name" value="His-Me_finger_sf"/>
</dbReference>
<gene>
    <name evidence="2" type="ORF">COA71_14610</name>
</gene>
<dbReference type="EMBL" id="NVWI01000018">
    <property type="protein sequence ID" value="PCJ39145.1"/>
    <property type="molecule type" value="Genomic_DNA"/>
</dbReference>
<evidence type="ECO:0000259" key="1">
    <source>
        <dbReference type="Pfam" id="PF13392"/>
    </source>
</evidence>
<accession>A0A2A5C6B8</accession>
<sequence>MKSLQERFEEKVELIPFSTCHWWLGAPNKKGCSSFRIKGAKETVHRIAYKFYKGPIPDGLCVSQTCKNRLCVNPQHLTLRTKDEVRKSGIPTIRKNHSKTLQERFEDKIELIPFSTCHWWIGVEGARGYGVVKVQGEQVSTHRFAYELYKGPIPKDLCVLHHCDNKLCCNPQHLFLGTIADNNRDKCEKDRQTKGEENGDAKLTTEEVLEIRSLRSKGYTCQSIGDMYDICRQHVSSICRKKAWKHLKNKVINQ</sequence>
<dbReference type="AlphaFoldDB" id="A0A2A5C6B8"/>
<dbReference type="Pfam" id="PF13392">
    <property type="entry name" value="HNH_3"/>
    <property type="match status" value="2"/>
</dbReference>
<dbReference type="GO" id="GO:0004519">
    <property type="term" value="F:endonuclease activity"/>
    <property type="evidence" value="ECO:0007669"/>
    <property type="project" value="InterPro"/>
</dbReference>
<comment type="caution">
    <text evidence="2">The sequence shown here is derived from an EMBL/GenBank/DDBJ whole genome shotgun (WGS) entry which is preliminary data.</text>
</comment>
<evidence type="ECO:0000313" key="3">
    <source>
        <dbReference type="Proteomes" id="UP000228987"/>
    </source>
</evidence>
<reference evidence="3" key="1">
    <citation type="submission" date="2017-08" db="EMBL/GenBank/DDBJ databases">
        <title>A dynamic microbial community with high functional redundancy inhabits the cold, oxic subseafloor aquifer.</title>
        <authorList>
            <person name="Tully B.J."/>
            <person name="Wheat C.G."/>
            <person name="Glazer B.T."/>
            <person name="Huber J.A."/>
        </authorList>
    </citation>
    <scope>NUCLEOTIDE SEQUENCE [LARGE SCALE GENOMIC DNA]</scope>
</reference>
<organism evidence="2 3">
    <name type="scientific">SAR86 cluster bacterium</name>
    <dbReference type="NCBI Taxonomy" id="2030880"/>
    <lineage>
        <taxon>Bacteria</taxon>
        <taxon>Pseudomonadati</taxon>
        <taxon>Pseudomonadota</taxon>
        <taxon>Gammaproteobacteria</taxon>
        <taxon>SAR86 cluster</taxon>
    </lineage>
</organism>
<dbReference type="InterPro" id="IPR044930">
    <property type="entry name" value="Homing_endonuclease_His-Me"/>
</dbReference>
<name>A0A2A5C6B8_9GAMM</name>
<evidence type="ECO:0000313" key="2">
    <source>
        <dbReference type="EMBL" id="PCJ39145.1"/>
    </source>
</evidence>
<dbReference type="Gene3D" id="3.90.75.10">
    <property type="entry name" value="Homing Intron 3 (I-ppo) Encoded Endonuclease, Chain A"/>
    <property type="match status" value="1"/>
</dbReference>
<feature type="domain" description="HNH nuclease" evidence="1">
    <location>
        <begin position="141"/>
        <end position="184"/>
    </location>
</feature>
<feature type="domain" description="HNH nuclease" evidence="1">
    <location>
        <begin position="44"/>
        <end position="85"/>
    </location>
</feature>
<dbReference type="SUPFAM" id="SSF54060">
    <property type="entry name" value="His-Me finger endonucleases"/>
    <property type="match status" value="2"/>
</dbReference>